<dbReference type="AlphaFoldDB" id="A0A3B1D7Z8"/>
<dbReference type="GO" id="GO:0051539">
    <property type="term" value="F:4 iron, 4 sulfur cluster binding"/>
    <property type="evidence" value="ECO:0007669"/>
    <property type="project" value="TreeGrafter"/>
</dbReference>
<keyword evidence="1" id="KW-0479">Metal-binding</keyword>
<dbReference type="SUPFAM" id="SSF52540">
    <property type="entry name" value="P-loop containing nucleoside triphosphate hydrolases"/>
    <property type="match status" value="1"/>
</dbReference>
<dbReference type="GO" id="GO:0140663">
    <property type="term" value="F:ATP-dependent FeS chaperone activity"/>
    <property type="evidence" value="ECO:0007669"/>
    <property type="project" value="InterPro"/>
</dbReference>
<proteinExistence type="inferred from homology"/>
<gene>
    <name evidence="7" type="ORF">MNBD_UNCLBAC01-1214</name>
</gene>
<dbReference type="InterPro" id="IPR038492">
    <property type="entry name" value="GBBH-like_N_sf"/>
</dbReference>
<reference evidence="7" key="1">
    <citation type="submission" date="2018-06" db="EMBL/GenBank/DDBJ databases">
        <authorList>
            <person name="Zhirakovskaya E."/>
        </authorList>
    </citation>
    <scope>NUCLEOTIDE SEQUENCE</scope>
</reference>
<protein>
    <submittedName>
        <fullName evidence="7">[4Fe-4S] cluster assembly scaffold protein Mrp (=ApbC)</fullName>
    </submittedName>
</protein>
<dbReference type="Pfam" id="PF10609">
    <property type="entry name" value="ParA"/>
    <property type="match status" value="1"/>
</dbReference>
<dbReference type="FunFam" id="3.40.50.300:FF:001119">
    <property type="entry name" value="Iron-sulfur cluster carrier protein"/>
    <property type="match status" value="1"/>
</dbReference>
<dbReference type="Pfam" id="PF06155">
    <property type="entry name" value="GBBH-like_N"/>
    <property type="match status" value="1"/>
</dbReference>
<keyword evidence="5" id="KW-0411">Iron-sulfur</keyword>
<dbReference type="InterPro" id="IPR010376">
    <property type="entry name" value="GBBH-like_N"/>
</dbReference>
<evidence type="ECO:0000313" key="7">
    <source>
        <dbReference type="EMBL" id="VAX34931.1"/>
    </source>
</evidence>
<dbReference type="GO" id="GO:0046872">
    <property type="term" value="F:metal ion binding"/>
    <property type="evidence" value="ECO:0007669"/>
    <property type="project" value="UniProtKB-KW"/>
</dbReference>
<organism evidence="7">
    <name type="scientific">hydrothermal vent metagenome</name>
    <dbReference type="NCBI Taxonomy" id="652676"/>
    <lineage>
        <taxon>unclassified sequences</taxon>
        <taxon>metagenomes</taxon>
        <taxon>ecological metagenomes</taxon>
    </lineage>
</organism>
<dbReference type="PANTHER" id="PTHR42961:SF2">
    <property type="entry name" value="IRON-SULFUR PROTEIN NUBPL"/>
    <property type="match status" value="1"/>
</dbReference>
<evidence type="ECO:0000256" key="2">
    <source>
        <dbReference type="ARBA" id="ARBA00022741"/>
    </source>
</evidence>
<dbReference type="InterPro" id="IPR019591">
    <property type="entry name" value="Mrp/NBP35_ATP-bd"/>
</dbReference>
<dbReference type="PANTHER" id="PTHR42961">
    <property type="entry name" value="IRON-SULFUR PROTEIN NUBPL"/>
    <property type="match status" value="1"/>
</dbReference>
<accession>A0A3B1D7Z8</accession>
<dbReference type="InterPro" id="IPR000808">
    <property type="entry name" value="Mrp-like_CS"/>
</dbReference>
<dbReference type="InterPro" id="IPR044304">
    <property type="entry name" value="NUBPL-like"/>
</dbReference>
<dbReference type="GO" id="GO:0005524">
    <property type="term" value="F:ATP binding"/>
    <property type="evidence" value="ECO:0007669"/>
    <property type="project" value="UniProtKB-KW"/>
</dbReference>
<dbReference type="InterPro" id="IPR033756">
    <property type="entry name" value="YlxH/NBP35"/>
</dbReference>
<keyword evidence="4" id="KW-0408">Iron</keyword>
<name>A0A3B1D7Z8_9ZZZZ</name>
<sequence length="339" mass="37226">MSTENVKSIIAISSCKGGVGKSTVSALLALDLVKKGYKVGLVDADIYGPSLPSLFHLHNTTVYTNEKKEILPIEKNGLKLMSFGFLLGDAPAVLRGPLTTRYIQQILGQTAWGELDYLLIDMPPGTGDIQLTITQMVQLSAAVIVTTPHTLSLVDVARGILMFEKVNVPILGIIENMSFFQCDQCDKKHYPFGKMTGKLKDRFGLDSLAQWPLLPPLVNNLENPSDENLINETTTQLLKALETLTERKGHTPNVQFDTKKITLTWSDGSTICVSNRDLRLSCKCALCIDELTGAKLLKEDTIKDDIAAKSVTPLGNYAVSIQWNDGHSSGIYPYSQLQR</sequence>
<dbReference type="EMBL" id="UOGJ01000019">
    <property type="protein sequence ID" value="VAX34931.1"/>
    <property type="molecule type" value="Genomic_DNA"/>
</dbReference>
<dbReference type="Gene3D" id="3.40.50.300">
    <property type="entry name" value="P-loop containing nucleotide triphosphate hydrolases"/>
    <property type="match status" value="1"/>
</dbReference>
<evidence type="ECO:0000256" key="3">
    <source>
        <dbReference type="ARBA" id="ARBA00022840"/>
    </source>
</evidence>
<evidence type="ECO:0000256" key="4">
    <source>
        <dbReference type="ARBA" id="ARBA00023004"/>
    </source>
</evidence>
<evidence type="ECO:0000256" key="5">
    <source>
        <dbReference type="ARBA" id="ARBA00023014"/>
    </source>
</evidence>
<dbReference type="InterPro" id="IPR027417">
    <property type="entry name" value="P-loop_NTPase"/>
</dbReference>
<dbReference type="CDD" id="cd02037">
    <property type="entry name" value="Mrp_NBP35"/>
    <property type="match status" value="1"/>
</dbReference>
<dbReference type="PROSITE" id="PS01215">
    <property type="entry name" value="MRP"/>
    <property type="match status" value="1"/>
</dbReference>
<dbReference type="Gene3D" id="3.30.2020.30">
    <property type="match status" value="1"/>
</dbReference>
<feature type="domain" description="Gamma-butyrobetaine hydroxylase-like N-terminal" evidence="6">
    <location>
        <begin position="255"/>
        <end position="337"/>
    </location>
</feature>
<evidence type="ECO:0000256" key="1">
    <source>
        <dbReference type="ARBA" id="ARBA00022723"/>
    </source>
</evidence>
<dbReference type="HAMAP" id="MF_02040">
    <property type="entry name" value="Mrp_NBP35"/>
    <property type="match status" value="1"/>
</dbReference>
<dbReference type="GO" id="GO:0016226">
    <property type="term" value="P:iron-sulfur cluster assembly"/>
    <property type="evidence" value="ECO:0007669"/>
    <property type="project" value="InterPro"/>
</dbReference>
<keyword evidence="2" id="KW-0547">Nucleotide-binding</keyword>
<keyword evidence="3" id="KW-0067">ATP-binding</keyword>
<evidence type="ECO:0000259" key="6">
    <source>
        <dbReference type="Pfam" id="PF06155"/>
    </source>
</evidence>